<sequence>MRLRKRYSRPAALLNMMVQSLDKLDGTRRRNHHIPNDIGTFKSCRNDLSSQEKDLGASNRRDNTLSKPSCRHCSFAFEACTVTTV</sequence>
<comment type="caution">
    <text evidence="1">The sequence shown here is derived from an EMBL/GenBank/DDBJ whole genome shotgun (WGS) entry which is preliminary data.</text>
</comment>
<keyword evidence="2" id="KW-1185">Reference proteome</keyword>
<proteinExistence type="predicted"/>
<gene>
    <name evidence="1" type="ORF">LENED_007168</name>
</gene>
<dbReference type="EMBL" id="BDGU01000245">
    <property type="protein sequence ID" value="GAW05320.1"/>
    <property type="molecule type" value="Genomic_DNA"/>
</dbReference>
<evidence type="ECO:0000313" key="1">
    <source>
        <dbReference type="EMBL" id="GAW05320.1"/>
    </source>
</evidence>
<evidence type="ECO:0000313" key="2">
    <source>
        <dbReference type="Proteomes" id="UP000188533"/>
    </source>
</evidence>
<accession>A0A1Q3EDM9</accession>
<reference evidence="1 2" key="1">
    <citation type="submission" date="2016-08" db="EMBL/GenBank/DDBJ databases">
        <authorList>
            <consortium name="Lentinula edodes genome sequencing consortium"/>
            <person name="Sakamoto Y."/>
            <person name="Nakade K."/>
            <person name="Sato S."/>
            <person name="Yoshida Y."/>
            <person name="Miyazaki K."/>
            <person name="Natsume S."/>
            <person name="Konno N."/>
        </authorList>
    </citation>
    <scope>NUCLEOTIDE SEQUENCE [LARGE SCALE GENOMIC DNA]</scope>
    <source>
        <strain evidence="1 2">NBRC 111202</strain>
    </source>
</reference>
<dbReference type="AlphaFoldDB" id="A0A1Q3EDM9"/>
<reference evidence="1 2" key="2">
    <citation type="submission" date="2017-02" db="EMBL/GenBank/DDBJ databases">
        <title>A genome survey and senescence transcriptome analysis in Lentinula edodes.</title>
        <authorList>
            <person name="Sakamoto Y."/>
            <person name="Nakade K."/>
            <person name="Sato S."/>
            <person name="Yoshida Y."/>
            <person name="Miyazaki K."/>
            <person name="Natsume S."/>
            <person name="Konno N."/>
        </authorList>
    </citation>
    <scope>NUCLEOTIDE SEQUENCE [LARGE SCALE GENOMIC DNA]</scope>
    <source>
        <strain evidence="1 2">NBRC 111202</strain>
    </source>
</reference>
<protein>
    <submittedName>
        <fullName evidence="1">Uncharacterized protein</fullName>
    </submittedName>
</protein>
<dbReference type="Proteomes" id="UP000188533">
    <property type="component" value="Unassembled WGS sequence"/>
</dbReference>
<organism evidence="1 2">
    <name type="scientific">Lentinula edodes</name>
    <name type="common">Shiitake mushroom</name>
    <name type="synonym">Lentinus edodes</name>
    <dbReference type="NCBI Taxonomy" id="5353"/>
    <lineage>
        <taxon>Eukaryota</taxon>
        <taxon>Fungi</taxon>
        <taxon>Dikarya</taxon>
        <taxon>Basidiomycota</taxon>
        <taxon>Agaricomycotina</taxon>
        <taxon>Agaricomycetes</taxon>
        <taxon>Agaricomycetidae</taxon>
        <taxon>Agaricales</taxon>
        <taxon>Marasmiineae</taxon>
        <taxon>Omphalotaceae</taxon>
        <taxon>Lentinula</taxon>
    </lineage>
</organism>
<name>A0A1Q3EDM9_LENED</name>